<protein>
    <recommendedName>
        <fullName evidence="3">phosphoenolpyruvate--glycerone phosphotransferase</fullName>
        <ecNumber evidence="3">2.7.1.121</ecNumber>
    </recommendedName>
</protein>
<dbReference type="SUPFAM" id="SSF53062">
    <property type="entry name" value="PTS system fructose IIA component-like"/>
    <property type="match status" value="1"/>
</dbReference>
<comment type="function">
    <text evidence="2">Component of the dihydroxyacetone kinase complex, which is responsible for the phosphoenolpyruvate (PEP)-dependent phosphorylation of dihydroxyacetone. DhaM serves as the phosphoryl donor. Is phosphorylated by phosphoenolpyruvate in an EI- and HPr-dependent reaction, and a phosphorelay system on histidine residues finally leads to phosphoryl transfer to DhaL and dihydroxyacetone.</text>
</comment>
<dbReference type="Gene3D" id="3.40.50.510">
    <property type="entry name" value="Phosphotransferase system, mannose-type IIA component"/>
    <property type="match status" value="1"/>
</dbReference>
<dbReference type="EMBL" id="BAAAPC010000011">
    <property type="protein sequence ID" value="GAA1999337.1"/>
    <property type="molecule type" value="Genomic_DNA"/>
</dbReference>
<dbReference type="InterPro" id="IPR039643">
    <property type="entry name" value="DhaM"/>
</dbReference>
<dbReference type="Proteomes" id="UP001501585">
    <property type="component" value="Unassembled WGS sequence"/>
</dbReference>
<sequence>MTYPLIRARNTPSTSGKAGVGSASMTARVGIVLVSHSAELAEGVAAMIGELGTEHVDVAVAGGTDDGGLGTSYAKVSSAIEKAGSGAGVVVLADLGSSVLTTKMVLEDQPDPQVRLVDAPFVEGAVAAKVTAGSGADLAMVATAAEEARDFRKL</sequence>
<comment type="caution">
    <text evidence="8">The sequence shown here is derived from an EMBL/GenBank/DDBJ whole genome shotgun (WGS) entry which is preliminary data.</text>
</comment>
<gene>
    <name evidence="8" type="ORF">GCM10009799_28170</name>
</gene>
<keyword evidence="9" id="KW-1185">Reference proteome</keyword>
<dbReference type="PROSITE" id="PS51096">
    <property type="entry name" value="PTS_EIIA_TYPE_4"/>
    <property type="match status" value="1"/>
</dbReference>
<keyword evidence="4" id="KW-0808">Transferase</keyword>
<dbReference type="EC" id="2.7.1.121" evidence="3"/>
<evidence type="ECO:0000256" key="5">
    <source>
        <dbReference type="ARBA" id="ARBA00046577"/>
    </source>
</evidence>
<comment type="subunit">
    <text evidence="5">Homodimer. The dihydroxyacetone kinase complex is composed of a homodimer of DhaM, a homodimer of DhaK and the subunit DhaL.</text>
</comment>
<feature type="domain" description="PTS EIIA type-4" evidence="7">
    <location>
        <begin position="28"/>
        <end position="152"/>
    </location>
</feature>
<dbReference type="InterPro" id="IPR012844">
    <property type="entry name" value="DhaM_N"/>
</dbReference>
<evidence type="ECO:0000256" key="6">
    <source>
        <dbReference type="SAM" id="MobiDB-lite"/>
    </source>
</evidence>
<dbReference type="InterPro" id="IPR004701">
    <property type="entry name" value="PTS_EIIA_man-typ"/>
</dbReference>
<evidence type="ECO:0000259" key="7">
    <source>
        <dbReference type="PROSITE" id="PS51096"/>
    </source>
</evidence>
<evidence type="ECO:0000256" key="4">
    <source>
        <dbReference type="ARBA" id="ARBA00022679"/>
    </source>
</evidence>
<reference evidence="8 9" key="1">
    <citation type="journal article" date="2019" name="Int. J. Syst. Evol. Microbiol.">
        <title>The Global Catalogue of Microorganisms (GCM) 10K type strain sequencing project: providing services to taxonomists for standard genome sequencing and annotation.</title>
        <authorList>
            <consortium name="The Broad Institute Genomics Platform"/>
            <consortium name="The Broad Institute Genome Sequencing Center for Infectious Disease"/>
            <person name="Wu L."/>
            <person name="Ma J."/>
        </authorList>
    </citation>
    <scope>NUCLEOTIDE SEQUENCE [LARGE SCALE GENOMIC DNA]</scope>
    <source>
        <strain evidence="8 9">JCM 15313</strain>
    </source>
</reference>
<organism evidence="8 9">
    <name type="scientific">Nocardiopsis rhodophaea</name>
    <dbReference type="NCBI Taxonomy" id="280238"/>
    <lineage>
        <taxon>Bacteria</taxon>
        <taxon>Bacillati</taxon>
        <taxon>Actinomycetota</taxon>
        <taxon>Actinomycetes</taxon>
        <taxon>Streptosporangiales</taxon>
        <taxon>Nocardiopsidaceae</taxon>
        <taxon>Nocardiopsis</taxon>
    </lineage>
</organism>
<name>A0ABN2T5N1_9ACTN</name>
<accession>A0ABN2T5N1</accession>
<evidence type="ECO:0000256" key="1">
    <source>
        <dbReference type="ARBA" id="ARBA00001113"/>
    </source>
</evidence>
<evidence type="ECO:0000313" key="9">
    <source>
        <dbReference type="Proteomes" id="UP001501585"/>
    </source>
</evidence>
<comment type="catalytic activity">
    <reaction evidence="1">
        <text>dihydroxyacetone + phosphoenolpyruvate = dihydroxyacetone phosphate + pyruvate</text>
        <dbReference type="Rhea" id="RHEA:18381"/>
        <dbReference type="ChEBI" id="CHEBI:15361"/>
        <dbReference type="ChEBI" id="CHEBI:16016"/>
        <dbReference type="ChEBI" id="CHEBI:57642"/>
        <dbReference type="ChEBI" id="CHEBI:58702"/>
        <dbReference type="EC" id="2.7.1.121"/>
    </reaction>
</comment>
<evidence type="ECO:0000256" key="2">
    <source>
        <dbReference type="ARBA" id="ARBA00002788"/>
    </source>
</evidence>
<proteinExistence type="predicted"/>
<dbReference type="NCBIfam" id="TIGR02364">
    <property type="entry name" value="dha_pts"/>
    <property type="match status" value="1"/>
</dbReference>
<feature type="region of interest" description="Disordered" evidence="6">
    <location>
        <begin position="1"/>
        <end position="20"/>
    </location>
</feature>
<dbReference type="PANTHER" id="PTHR38594:SF1">
    <property type="entry name" value="PEP-DEPENDENT DIHYDROXYACETONE KINASE, PHOSPHORYL DONOR SUBUNIT DHAM"/>
    <property type="match status" value="1"/>
</dbReference>
<dbReference type="PANTHER" id="PTHR38594">
    <property type="entry name" value="PEP-DEPENDENT DIHYDROXYACETONE KINASE, PHOSPHORYL DONOR SUBUNIT DHAM"/>
    <property type="match status" value="1"/>
</dbReference>
<dbReference type="InterPro" id="IPR036662">
    <property type="entry name" value="PTS_EIIA_man-typ_sf"/>
</dbReference>
<evidence type="ECO:0000256" key="3">
    <source>
        <dbReference type="ARBA" id="ARBA00012095"/>
    </source>
</evidence>
<evidence type="ECO:0000313" key="8">
    <source>
        <dbReference type="EMBL" id="GAA1999337.1"/>
    </source>
</evidence>
<dbReference type="Pfam" id="PF03610">
    <property type="entry name" value="EIIA-man"/>
    <property type="match status" value="1"/>
</dbReference>